<reference evidence="7" key="1">
    <citation type="journal article" date="2020" name="Stud. Mycol.">
        <title>101 Dothideomycetes genomes: a test case for predicting lifestyles and emergence of pathogens.</title>
        <authorList>
            <person name="Haridas S."/>
            <person name="Albert R."/>
            <person name="Binder M."/>
            <person name="Bloem J."/>
            <person name="Labutti K."/>
            <person name="Salamov A."/>
            <person name="Andreopoulos B."/>
            <person name="Baker S."/>
            <person name="Barry K."/>
            <person name="Bills G."/>
            <person name="Bluhm B."/>
            <person name="Cannon C."/>
            <person name="Castanera R."/>
            <person name="Culley D."/>
            <person name="Daum C."/>
            <person name="Ezra D."/>
            <person name="Gonzalez J."/>
            <person name="Henrissat B."/>
            <person name="Kuo A."/>
            <person name="Liang C."/>
            <person name="Lipzen A."/>
            <person name="Lutzoni F."/>
            <person name="Magnuson J."/>
            <person name="Mondo S."/>
            <person name="Nolan M."/>
            <person name="Ohm R."/>
            <person name="Pangilinan J."/>
            <person name="Park H.-J."/>
            <person name="Ramirez L."/>
            <person name="Alfaro M."/>
            <person name="Sun H."/>
            <person name="Tritt A."/>
            <person name="Yoshinaga Y."/>
            <person name="Zwiers L.-H."/>
            <person name="Turgeon B."/>
            <person name="Goodwin S."/>
            <person name="Spatafora J."/>
            <person name="Crous P."/>
            <person name="Grigoriev I."/>
        </authorList>
    </citation>
    <scope>NUCLEOTIDE SEQUENCE</scope>
    <source>
        <strain evidence="7">SCOH1-5</strain>
    </source>
</reference>
<gene>
    <name evidence="7" type="ORF">CERZMDRAFT_32776</name>
</gene>
<dbReference type="Gene3D" id="3.30.160.60">
    <property type="entry name" value="Classic Zinc Finger"/>
    <property type="match status" value="2"/>
</dbReference>
<dbReference type="SMART" id="SM00355">
    <property type="entry name" value="ZnF_C2H2"/>
    <property type="match status" value="2"/>
</dbReference>
<dbReference type="PROSITE" id="PS50157">
    <property type="entry name" value="ZINC_FINGER_C2H2_2"/>
    <property type="match status" value="2"/>
</dbReference>
<evidence type="ECO:0000256" key="3">
    <source>
        <dbReference type="ARBA" id="ARBA00022771"/>
    </source>
</evidence>
<keyword evidence="3 5" id="KW-0863">Zinc-finger</keyword>
<dbReference type="PANTHER" id="PTHR19818">
    <property type="entry name" value="ZINC FINGER PROTEIN ZIC AND GLI"/>
    <property type="match status" value="1"/>
</dbReference>
<dbReference type="PANTHER" id="PTHR19818:SF139">
    <property type="entry name" value="PAIR-RULE PROTEIN ODD-PAIRED"/>
    <property type="match status" value="1"/>
</dbReference>
<protein>
    <recommendedName>
        <fullName evidence="6">C2H2-type domain-containing protein</fullName>
    </recommendedName>
</protein>
<feature type="domain" description="C2H2-type" evidence="6">
    <location>
        <begin position="31"/>
        <end position="61"/>
    </location>
</feature>
<evidence type="ECO:0000256" key="4">
    <source>
        <dbReference type="ARBA" id="ARBA00022833"/>
    </source>
</evidence>
<dbReference type="Pfam" id="PF00096">
    <property type="entry name" value="zf-C2H2"/>
    <property type="match status" value="2"/>
</dbReference>
<dbReference type="InterPro" id="IPR013087">
    <property type="entry name" value="Znf_C2H2_type"/>
</dbReference>
<proteinExistence type="predicted"/>
<evidence type="ECO:0000256" key="5">
    <source>
        <dbReference type="PROSITE-ProRule" id="PRU00042"/>
    </source>
</evidence>
<dbReference type="EMBL" id="ML992663">
    <property type="protein sequence ID" value="KAF2217077.1"/>
    <property type="molecule type" value="Genomic_DNA"/>
</dbReference>
<feature type="domain" description="C2H2-type" evidence="6">
    <location>
        <begin position="1"/>
        <end position="28"/>
    </location>
</feature>
<dbReference type="FunFam" id="3.30.160.60:FF:000110">
    <property type="entry name" value="Zinc finger protein-like"/>
    <property type="match status" value="1"/>
</dbReference>
<dbReference type="Proteomes" id="UP000799539">
    <property type="component" value="Unassembled WGS sequence"/>
</dbReference>
<evidence type="ECO:0000256" key="2">
    <source>
        <dbReference type="ARBA" id="ARBA00022737"/>
    </source>
</evidence>
<keyword evidence="1" id="KW-0479">Metal-binding</keyword>
<name>A0A6A6FUH7_9PEZI</name>
<dbReference type="PROSITE" id="PS00028">
    <property type="entry name" value="ZINC_FINGER_C2H2_1"/>
    <property type="match status" value="2"/>
</dbReference>
<keyword evidence="2" id="KW-0677">Repeat</keyword>
<sequence>CQCQQCGKMFQRVYNLRAHMMTHDPQREHPYACEYRGCAKSFVRRTDLVRHEHSVHLKARNFACPMCRNAFARKDTLRRYLPVIQLSLDQD</sequence>
<keyword evidence="8" id="KW-1185">Reference proteome</keyword>
<dbReference type="InterPro" id="IPR050329">
    <property type="entry name" value="GLI_C2H2-zinc-finger"/>
</dbReference>
<organism evidence="7 8">
    <name type="scientific">Cercospora zeae-maydis SCOH1-5</name>
    <dbReference type="NCBI Taxonomy" id="717836"/>
    <lineage>
        <taxon>Eukaryota</taxon>
        <taxon>Fungi</taxon>
        <taxon>Dikarya</taxon>
        <taxon>Ascomycota</taxon>
        <taxon>Pezizomycotina</taxon>
        <taxon>Dothideomycetes</taxon>
        <taxon>Dothideomycetidae</taxon>
        <taxon>Mycosphaerellales</taxon>
        <taxon>Mycosphaerellaceae</taxon>
        <taxon>Cercospora</taxon>
    </lineage>
</organism>
<dbReference type="SUPFAM" id="SSF57667">
    <property type="entry name" value="beta-beta-alpha zinc fingers"/>
    <property type="match status" value="2"/>
</dbReference>
<feature type="non-terminal residue" evidence="7">
    <location>
        <position position="1"/>
    </location>
</feature>
<keyword evidence="4" id="KW-0862">Zinc</keyword>
<evidence type="ECO:0000313" key="8">
    <source>
        <dbReference type="Proteomes" id="UP000799539"/>
    </source>
</evidence>
<dbReference type="InterPro" id="IPR036236">
    <property type="entry name" value="Znf_C2H2_sf"/>
</dbReference>
<dbReference type="GO" id="GO:0000978">
    <property type="term" value="F:RNA polymerase II cis-regulatory region sequence-specific DNA binding"/>
    <property type="evidence" value="ECO:0007669"/>
    <property type="project" value="TreeGrafter"/>
</dbReference>
<evidence type="ECO:0000256" key="1">
    <source>
        <dbReference type="ARBA" id="ARBA00022723"/>
    </source>
</evidence>
<accession>A0A6A6FUH7</accession>
<dbReference type="OrthoDB" id="6910977at2759"/>
<dbReference type="GO" id="GO:0045944">
    <property type="term" value="P:positive regulation of transcription by RNA polymerase II"/>
    <property type="evidence" value="ECO:0007669"/>
    <property type="project" value="UniProtKB-ARBA"/>
</dbReference>
<evidence type="ECO:0000313" key="7">
    <source>
        <dbReference type="EMBL" id="KAF2217077.1"/>
    </source>
</evidence>
<evidence type="ECO:0000259" key="6">
    <source>
        <dbReference type="PROSITE" id="PS50157"/>
    </source>
</evidence>
<dbReference type="GO" id="GO:0005634">
    <property type="term" value="C:nucleus"/>
    <property type="evidence" value="ECO:0007669"/>
    <property type="project" value="UniProtKB-ARBA"/>
</dbReference>
<dbReference type="AlphaFoldDB" id="A0A6A6FUH7"/>
<dbReference type="GO" id="GO:0000981">
    <property type="term" value="F:DNA-binding transcription factor activity, RNA polymerase II-specific"/>
    <property type="evidence" value="ECO:0007669"/>
    <property type="project" value="TreeGrafter"/>
</dbReference>
<dbReference type="GO" id="GO:0008270">
    <property type="term" value="F:zinc ion binding"/>
    <property type="evidence" value="ECO:0007669"/>
    <property type="project" value="UniProtKB-KW"/>
</dbReference>